<feature type="domain" description="dTDP-4-dehydro-6-deoxy-alpha-D-glucopyranose 2,3-dehydratase" evidence="1">
    <location>
        <begin position="24"/>
        <end position="225"/>
    </location>
</feature>
<dbReference type="Proteomes" id="UP000199691">
    <property type="component" value="Unassembled WGS sequence"/>
</dbReference>
<accession>A0A1H0KSC9</accession>
<dbReference type="Gene3D" id="3.90.79.40">
    <property type="entry name" value="EvaA sugar 2,3-dehydratase subunit"/>
    <property type="match status" value="2"/>
</dbReference>
<dbReference type="GO" id="GO:0016829">
    <property type="term" value="F:lyase activity"/>
    <property type="evidence" value="ECO:0007669"/>
    <property type="project" value="InterPro"/>
</dbReference>
<protein>
    <submittedName>
        <fullName evidence="2">Oxidase EvaA</fullName>
    </submittedName>
</protein>
<dbReference type="STRING" id="641025.SAMN05421507_10351"/>
<evidence type="ECO:0000259" key="1">
    <source>
        <dbReference type="Pfam" id="PF03559"/>
    </source>
</evidence>
<name>A0A1H0KSC9_9PSEU</name>
<organism evidence="2 3">
    <name type="scientific">Lentzea jiangxiensis</name>
    <dbReference type="NCBI Taxonomy" id="641025"/>
    <lineage>
        <taxon>Bacteria</taxon>
        <taxon>Bacillati</taxon>
        <taxon>Actinomycetota</taxon>
        <taxon>Actinomycetes</taxon>
        <taxon>Pseudonocardiales</taxon>
        <taxon>Pseudonocardiaceae</taxon>
        <taxon>Lentzea</taxon>
    </lineage>
</organism>
<evidence type="ECO:0000313" key="3">
    <source>
        <dbReference type="Proteomes" id="UP000199691"/>
    </source>
</evidence>
<evidence type="ECO:0000313" key="2">
    <source>
        <dbReference type="EMBL" id="SDO58867.1"/>
    </source>
</evidence>
<gene>
    <name evidence="2" type="ORF">SAMN05421507_10351</name>
</gene>
<dbReference type="InterPro" id="IPR005212">
    <property type="entry name" value="EvaA-like"/>
</dbReference>
<dbReference type="AlphaFoldDB" id="A0A1H0KSC9"/>
<dbReference type="EMBL" id="FNIX01000003">
    <property type="protein sequence ID" value="SDO58867.1"/>
    <property type="molecule type" value="Genomic_DNA"/>
</dbReference>
<dbReference type="Pfam" id="PF03559">
    <property type="entry name" value="Hexose_dehydrat"/>
    <property type="match status" value="2"/>
</dbReference>
<feature type="domain" description="dTDP-4-dehydro-6-deoxy-alpha-D-glucopyranose 2,3-dehydratase" evidence="1">
    <location>
        <begin position="259"/>
        <end position="458"/>
    </location>
</feature>
<keyword evidence="3" id="KW-1185">Reference proteome</keyword>
<dbReference type="OrthoDB" id="9814961at2"/>
<sequence>MTSISTQIALSAHDVEGAHLDLPDFHRWFAGLADQCYTHTRRIPLDALDGWHTLPGSGDIVHASGKFFTVNGLDVDIPGNAVPHWTQPIINQPEVGILGILVKEFGGRLHLLMQAKPEPGNPNGLQLSPTVQATRSNYTRVHGGQDVPYLDYFRDTSGHTVVADVRQSEQGAWFYRKRNRNMIVSVSEDVELLDGFCWLTLGQVHRLLLVDDLINMDARTVLSCLPFAGAGELSGTGDGFRDVVARSCGPAVRGVHSEDEILRWITDVRVRTELSTRLIPLHEVRDWHRTEYAITHETGRFFDVMAVEVRASGREVRTWTQPMIEPHGTGLAALVVRRIGGVLHAFVRASAEPGFLDVAELSPTVQCTPANFDVLPAAARPPFLDLALNAPASSIRFDAVLSEEGGRFFHPRTRYVIIEVDEDLEHPDFRWVVPHQLVGLLRHSHYVNVQARTLVACLHSLTS</sequence>
<proteinExistence type="predicted"/>
<reference evidence="3" key="1">
    <citation type="submission" date="2016-10" db="EMBL/GenBank/DDBJ databases">
        <authorList>
            <person name="Varghese N."/>
            <person name="Submissions S."/>
        </authorList>
    </citation>
    <scope>NUCLEOTIDE SEQUENCE [LARGE SCALE GENOMIC DNA]</scope>
    <source>
        <strain evidence="3">CGMCC 4.6609</strain>
    </source>
</reference>
<dbReference type="InterPro" id="IPR038153">
    <property type="entry name" value="EvaA-like_sf"/>
</dbReference>
<dbReference type="RefSeq" id="WP_090096825.1">
    <property type="nucleotide sequence ID" value="NZ_FNIX01000003.1"/>
</dbReference>